<dbReference type="PANTHER" id="PTHR45799:SF6">
    <property type="entry name" value="RETICULON"/>
    <property type="match status" value="1"/>
</dbReference>
<feature type="region of interest" description="Disordered" evidence="7">
    <location>
        <begin position="193"/>
        <end position="425"/>
    </location>
</feature>
<proteinExistence type="predicted"/>
<organism evidence="9 10">
    <name type="scientific">Triplophysa tibetana</name>
    <dbReference type="NCBI Taxonomy" id="1572043"/>
    <lineage>
        <taxon>Eukaryota</taxon>
        <taxon>Metazoa</taxon>
        <taxon>Chordata</taxon>
        <taxon>Craniata</taxon>
        <taxon>Vertebrata</taxon>
        <taxon>Euteleostomi</taxon>
        <taxon>Actinopterygii</taxon>
        <taxon>Neopterygii</taxon>
        <taxon>Teleostei</taxon>
        <taxon>Ostariophysi</taxon>
        <taxon>Cypriniformes</taxon>
        <taxon>Nemacheilidae</taxon>
        <taxon>Triplophysa</taxon>
    </lineage>
</organism>
<evidence type="ECO:0000259" key="8">
    <source>
        <dbReference type="PROSITE" id="PS50845"/>
    </source>
</evidence>
<feature type="compositionally biased region" description="Polar residues" evidence="7">
    <location>
        <begin position="401"/>
        <end position="425"/>
    </location>
</feature>
<keyword evidence="4 6" id="KW-1133">Transmembrane helix</keyword>
<dbReference type="AlphaFoldDB" id="A0A5A9NIJ1"/>
<dbReference type="GO" id="GO:0014069">
    <property type="term" value="C:postsynaptic density"/>
    <property type="evidence" value="ECO:0007669"/>
    <property type="project" value="TreeGrafter"/>
</dbReference>
<feature type="compositionally biased region" description="Polar residues" evidence="7">
    <location>
        <begin position="265"/>
        <end position="280"/>
    </location>
</feature>
<feature type="region of interest" description="Disordered" evidence="7">
    <location>
        <begin position="32"/>
        <end position="65"/>
    </location>
</feature>
<dbReference type="PROSITE" id="PS50845">
    <property type="entry name" value="RETICULON"/>
    <property type="match status" value="1"/>
</dbReference>
<evidence type="ECO:0000313" key="9">
    <source>
        <dbReference type="EMBL" id="KAA0708719.1"/>
    </source>
</evidence>
<dbReference type="FunFam" id="1.20.5.2480:FF:000001">
    <property type="entry name" value="Reticulon"/>
    <property type="match status" value="1"/>
</dbReference>
<feature type="compositionally biased region" description="Basic and acidic residues" evidence="7">
    <location>
        <begin position="32"/>
        <end position="42"/>
    </location>
</feature>
<feature type="compositionally biased region" description="Basic and acidic residues" evidence="7">
    <location>
        <begin position="507"/>
        <end position="519"/>
    </location>
</feature>
<dbReference type="Pfam" id="PF02453">
    <property type="entry name" value="Reticulon"/>
    <property type="match status" value="1"/>
</dbReference>
<evidence type="ECO:0000256" key="7">
    <source>
        <dbReference type="SAM" id="MobiDB-lite"/>
    </source>
</evidence>
<dbReference type="Gene3D" id="1.20.5.2480">
    <property type="match status" value="1"/>
</dbReference>
<evidence type="ECO:0000256" key="4">
    <source>
        <dbReference type="ARBA" id="ARBA00022989"/>
    </source>
</evidence>
<evidence type="ECO:0000256" key="2">
    <source>
        <dbReference type="ARBA" id="ARBA00022692"/>
    </source>
</evidence>
<evidence type="ECO:0000256" key="3">
    <source>
        <dbReference type="ARBA" id="ARBA00022824"/>
    </source>
</evidence>
<reference evidence="9 10" key="1">
    <citation type="journal article" date="2019" name="Mol. Ecol. Resour.">
        <title>Chromosome-level genome assembly of Triplophysa tibetana, a fish adapted to the harsh high-altitude environment of the Tibetan Plateau.</title>
        <authorList>
            <person name="Yang X."/>
            <person name="Liu H."/>
            <person name="Ma Z."/>
            <person name="Zou Y."/>
            <person name="Zou M."/>
            <person name="Mao Y."/>
            <person name="Li X."/>
            <person name="Wang H."/>
            <person name="Chen T."/>
            <person name="Wang W."/>
            <person name="Yang R."/>
        </authorList>
    </citation>
    <scope>NUCLEOTIDE SEQUENCE [LARGE SCALE GENOMIC DNA]</scope>
    <source>
        <strain evidence="9">TTIB1903HZAU</strain>
        <tissue evidence="9">Muscle</tissue>
    </source>
</reference>
<evidence type="ECO:0000313" key="10">
    <source>
        <dbReference type="Proteomes" id="UP000324632"/>
    </source>
</evidence>
<feature type="compositionally biased region" description="Basic and acidic residues" evidence="7">
    <location>
        <begin position="533"/>
        <end position="549"/>
    </location>
</feature>
<dbReference type="InterPro" id="IPR003388">
    <property type="entry name" value="Reticulon"/>
</dbReference>
<evidence type="ECO:0000256" key="1">
    <source>
        <dbReference type="ARBA" id="ARBA00004477"/>
    </source>
</evidence>
<name>A0A5A9NIJ1_9TELE</name>
<dbReference type="GO" id="GO:0007420">
    <property type="term" value="P:brain development"/>
    <property type="evidence" value="ECO:0007669"/>
    <property type="project" value="TreeGrafter"/>
</dbReference>
<dbReference type="Proteomes" id="UP000324632">
    <property type="component" value="Chromosome 18"/>
</dbReference>
<gene>
    <name evidence="9" type="ORF">E1301_Tti008027</name>
</gene>
<dbReference type="GO" id="GO:0043005">
    <property type="term" value="C:neuron projection"/>
    <property type="evidence" value="ECO:0007669"/>
    <property type="project" value="TreeGrafter"/>
</dbReference>
<feature type="region of interest" description="Disordered" evidence="7">
    <location>
        <begin position="1"/>
        <end position="20"/>
    </location>
</feature>
<comment type="caution">
    <text evidence="6">Lacks conserved residue(s) required for the propagation of feature annotation.</text>
</comment>
<keyword evidence="10" id="KW-1185">Reference proteome</keyword>
<evidence type="ECO:0000256" key="5">
    <source>
        <dbReference type="ARBA" id="ARBA00023136"/>
    </source>
</evidence>
<accession>A0A5A9NIJ1</accession>
<dbReference type="InterPro" id="IPR046964">
    <property type="entry name" value="RTN1-4"/>
</dbReference>
<dbReference type="EMBL" id="SOYY01000018">
    <property type="protein sequence ID" value="KAA0708719.1"/>
    <property type="molecule type" value="Genomic_DNA"/>
</dbReference>
<feature type="compositionally biased region" description="Low complexity" evidence="7">
    <location>
        <begin position="344"/>
        <end position="365"/>
    </location>
</feature>
<dbReference type="GO" id="GO:0071787">
    <property type="term" value="P:endoplasmic reticulum tubular network formation"/>
    <property type="evidence" value="ECO:0007669"/>
    <property type="project" value="TreeGrafter"/>
</dbReference>
<keyword evidence="5 6" id="KW-0472">Membrane</keyword>
<comment type="caution">
    <text evidence="9">The sequence shown here is derived from an EMBL/GenBank/DDBJ whole genome shotgun (WGS) entry which is preliminary data.</text>
</comment>
<protein>
    <recommendedName>
        <fullName evidence="6">Reticulon</fullName>
    </recommendedName>
</protein>
<sequence>MSLKSEAGSAGGCCEDYPEETDRFVSKTALRDDLGEKRHMRDVEDDSSEEKQFFSHPESDRQPLPVVMETASTDKSELNLQKTSTDDRDLYTSLLSNQSYASHEDTSYFSGNLGRAEEKQTPHTDDFISGSHSLLLTSDSGIEITSTGDLSDSSYKTHDYENPFDSSYNYMDITSKEDSLSSQRPLEDWRMSGLSEPTQYTMLEKSPSPVEVDMEELGSAAVHDSQTFPYVEEPSDEELSDYQPYRSPGTGSSASPVKITMCDTPPTSESPTTVQHSPTVSEKESILSLGLVGVPTVTLSEAEDDSPESSTPPLTDESDSPSDSNIQAVETKITSCTPDKTQASPSSPSQPTSDRSPTEVKISPTKPSPTISPPSQDVEGTSAESGDSEIELVSEEPIPQAPTSDYMSFSKKPNITPTSTVPSILSSAPVTAPAFASGPMQYSILREEREAELDSELALESCGEESPKRLSHDFAQPVKNTTITPLTTAHHVTPTPSPTVPTPTCAPKEKTPTTEEKPKVGTTKVPSLGLPELKVEHPIGEVPRGDMRRSSQGRRSSERQIAPPATFQGLTREKVGSRIIMYPSPPSPPSLPPLLTVSSSYGSFMRWCEPPSMQASTMAAADSTKMEGFWSSWKGQGTVSVCGERDGYGGTQDGWMKMHVLFWEGQNDAMELLYWRDLKQSGLVFGSVLLLLFSLTQFSVVSVVAYLALASLSAAISFRVYKSVLQAVQKTDEGHPFKTYLDVEMSLSHDQMQKYAENAQYYINSTLKELRRLFLVQDLVDSLKFAVLMWLLTYVGALFNGLTLLIMVVVSMFSMPVVYEKYQAQIDQYMDLIRTYVNAVVAKIQEKIPGAKRKAE</sequence>
<feature type="domain" description="Reticulon" evidence="8">
    <location>
        <begin position="669"/>
        <end position="856"/>
    </location>
</feature>
<feature type="compositionally biased region" description="Polar residues" evidence="7">
    <location>
        <begin position="321"/>
        <end position="343"/>
    </location>
</feature>
<feature type="region of interest" description="Disordered" evidence="7">
    <location>
        <begin position="147"/>
        <end position="170"/>
    </location>
</feature>
<evidence type="ECO:0000256" key="6">
    <source>
        <dbReference type="RuleBase" id="RU210713"/>
    </source>
</evidence>
<feature type="compositionally biased region" description="Basic and acidic residues" evidence="7">
    <location>
        <begin position="49"/>
        <end position="61"/>
    </location>
</feature>
<dbReference type="PANTHER" id="PTHR45799">
    <property type="entry name" value="RETICULON-LIKE PROTEIN"/>
    <property type="match status" value="1"/>
</dbReference>
<feature type="transmembrane region" description="Helical" evidence="6">
    <location>
        <begin position="798"/>
        <end position="819"/>
    </location>
</feature>
<dbReference type="GO" id="GO:0005789">
    <property type="term" value="C:endoplasmic reticulum membrane"/>
    <property type="evidence" value="ECO:0007669"/>
    <property type="project" value="UniProtKB-SubCell"/>
</dbReference>
<dbReference type="GO" id="GO:0030182">
    <property type="term" value="P:neuron differentiation"/>
    <property type="evidence" value="ECO:0007669"/>
    <property type="project" value="TreeGrafter"/>
</dbReference>
<comment type="subcellular location">
    <subcellularLocation>
        <location evidence="1">Endoplasmic reticulum membrane</location>
        <topology evidence="1">Multi-pass membrane protein</topology>
    </subcellularLocation>
</comment>
<keyword evidence="2 6" id="KW-0812">Transmembrane</keyword>
<keyword evidence="3" id="KW-0256">Endoplasmic reticulum</keyword>
<feature type="region of interest" description="Disordered" evidence="7">
    <location>
        <begin position="455"/>
        <end position="566"/>
    </location>
</feature>